<dbReference type="PANTHER" id="PTHR10921">
    <property type="entry name" value="NUCLEAR DISTRIBUTION PROTEIN NUDE HOMOLOG 1"/>
    <property type="match status" value="1"/>
</dbReference>
<dbReference type="InterPro" id="IPR006964">
    <property type="entry name" value="NUDE_dom"/>
</dbReference>
<evidence type="ECO:0000256" key="4">
    <source>
        <dbReference type="ARBA" id="ARBA00022701"/>
    </source>
</evidence>
<comment type="caution">
    <text evidence="10">The sequence shown here is derived from an EMBL/GenBank/DDBJ whole genome shotgun (WGS) entry which is preliminary data.</text>
</comment>
<dbReference type="EMBL" id="MCFI01000011">
    <property type="protein sequence ID" value="ORY81582.1"/>
    <property type="molecule type" value="Genomic_DNA"/>
</dbReference>
<feature type="domain" description="NUDE" evidence="9">
    <location>
        <begin position="119"/>
        <end position="274"/>
    </location>
</feature>
<evidence type="ECO:0000256" key="3">
    <source>
        <dbReference type="ARBA" id="ARBA00022490"/>
    </source>
</evidence>
<feature type="region of interest" description="Disordered" evidence="8">
    <location>
        <begin position="191"/>
        <end position="217"/>
    </location>
</feature>
<evidence type="ECO:0000313" key="10">
    <source>
        <dbReference type="EMBL" id="ORY81582.1"/>
    </source>
</evidence>
<organism evidence="10 11">
    <name type="scientific">Protomyces lactucae-debilis</name>
    <dbReference type="NCBI Taxonomy" id="2754530"/>
    <lineage>
        <taxon>Eukaryota</taxon>
        <taxon>Fungi</taxon>
        <taxon>Dikarya</taxon>
        <taxon>Ascomycota</taxon>
        <taxon>Taphrinomycotina</taxon>
        <taxon>Taphrinomycetes</taxon>
        <taxon>Taphrinales</taxon>
        <taxon>Protomycetaceae</taxon>
        <taxon>Protomyces</taxon>
    </lineage>
</organism>
<reference evidence="10 11" key="1">
    <citation type="submission" date="2016-07" db="EMBL/GenBank/DDBJ databases">
        <title>Pervasive Adenine N6-methylation of Active Genes in Fungi.</title>
        <authorList>
            <consortium name="DOE Joint Genome Institute"/>
            <person name="Mondo S.J."/>
            <person name="Dannebaum R.O."/>
            <person name="Kuo R.C."/>
            <person name="Labutti K."/>
            <person name="Haridas S."/>
            <person name="Kuo A."/>
            <person name="Salamov A."/>
            <person name="Ahrendt S.R."/>
            <person name="Lipzen A."/>
            <person name="Sullivan W."/>
            <person name="Andreopoulos W.B."/>
            <person name="Clum A."/>
            <person name="Lindquist E."/>
            <person name="Daum C."/>
            <person name="Ramamoorthy G.K."/>
            <person name="Gryganskyi A."/>
            <person name="Culley D."/>
            <person name="Magnuson J.K."/>
            <person name="James T.Y."/>
            <person name="O'Malley M.A."/>
            <person name="Stajich J.E."/>
            <person name="Spatafora J.W."/>
            <person name="Visel A."/>
            <person name="Grigoriev I.V."/>
        </authorList>
    </citation>
    <scope>NUCLEOTIDE SEQUENCE [LARGE SCALE GENOMIC DNA]</scope>
    <source>
        <strain evidence="10 11">12-1054</strain>
    </source>
</reference>
<dbReference type="Gene3D" id="6.10.250.1080">
    <property type="match status" value="1"/>
</dbReference>
<evidence type="ECO:0000256" key="2">
    <source>
        <dbReference type="ARBA" id="ARBA00007429"/>
    </source>
</evidence>
<keyword evidence="5 7" id="KW-0175">Coiled coil</keyword>
<dbReference type="GO" id="GO:0007059">
    <property type="term" value="P:chromosome segregation"/>
    <property type="evidence" value="ECO:0007669"/>
    <property type="project" value="TreeGrafter"/>
</dbReference>
<dbReference type="OrthoDB" id="5877028at2759"/>
<keyword evidence="6" id="KW-0206">Cytoskeleton</keyword>
<dbReference type="GeneID" id="63787164"/>
<dbReference type="STRING" id="56484.A0A1Y2FCD8"/>
<dbReference type="GO" id="GO:0047496">
    <property type="term" value="P:vesicle transport along microtubule"/>
    <property type="evidence" value="ECO:0007669"/>
    <property type="project" value="TreeGrafter"/>
</dbReference>
<comment type="subcellular location">
    <subcellularLocation>
        <location evidence="1">Cytoplasm</location>
        <location evidence="1">Cytoskeleton</location>
    </subcellularLocation>
</comment>
<feature type="compositionally biased region" description="Polar residues" evidence="8">
    <location>
        <begin position="270"/>
        <end position="294"/>
    </location>
</feature>
<dbReference type="InterPro" id="IPR033494">
    <property type="entry name" value="NUDE"/>
</dbReference>
<comment type="similarity">
    <text evidence="2">Belongs to the nudE family.</text>
</comment>
<accession>A0A1Y2FCD8</accession>
<dbReference type="GO" id="GO:0000132">
    <property type="term" value="P:establishment of mitotic spindle orientation"/>
    <property type="evidence" value="ECO:0007669"/>
    <property type="project" value="TreeGrafter"/>
</dbReference>
<sequence>MDAQQENEKLKEELEQMRADLQEMVEQAREVESMLEQDLQQAERRLAQTEAKVRECMAEVSTWKHKYLTCESERAAQATRLQADVSKLTRELAQVKATLRDEELKHDDLERHERIVESSLGDMERRYNDLLERNADLESELAMREGWAVECQRLKDTVRDLQTELHIAQSRPSKAAEQAARPQHAIEAEAKDDLLSESEASSQKDTEFQPMPTLHRNASVQASSDLLGRLSAISARMSGISENYRLRSAIPVPRRQSLALSVVSSSSAAGSPQRTATAKSYAPSSPNMRRQSGIPTPATVAAASLPLPQTTPSSISKAATGGRISALTRPLPRSAATHRQSLGPFMNHAQPILPSTFGSPTVTVKQQRTQPVAALPSSWTREQLEQGSGPAPPPTGPAASSSSSSPSKPSSSPTRSMRVPRRQSAFIRRV</sequence>
<dbReference type="Pfam" id="PF04880">
    <property type="entry name" value="NUDE_C"/>
    <property type="match status" value="1"/>
</dbReference>
<dbReference type="PANTHER" id="PTHR10921:SF1">
    <property type="entry name" value="NUCLEAR DISTRIBUTION PROTEIN NUDE HOMOLOG"/>
    <property type="match status" value="1"/>
</dbReference>
<keyword evidence="4" id="KW-0493">Microtubule</keyword>
<feature type="region of interest" description="Disordered" evidence="8">
    <location>
        <begin position="264"/>
        <end position="294"/>
    </location>
</feature>
<evidence type="ECO:0000256" key="8">
    <source>
        <dbReference type="SAM" id="MobiDB-lite"/>
    </source>
</evidence>
<dbReference type="Proteomes" id="UP000193685">
    <property type="component" value="Unassembled WGS sequence"/>
</dbReference>
<evidence type="ECO:0000313" key="11">
    <source>
        <dbReference type="Proteomes" id="UP000193685"/>
    </source>
</evidence>
<dbReference type="GO" id="GO:0000776">
    <property type="term" value="C:kinetochore"/>
    <property type="evidence" value="ECO:0007669"/>
    <property type="project" value="TreeGrafter"/>
</dbReference>
<proteinExistence type="inferred from homology"/>
<feature type="region of interest" description="Disordered" evidence="8">
    <location>
        <begin position="367"/>
        <end position="430"/>
    </location>
</feature>
<gene>
    <name evidence="10" type="ORF">BCR37DRAFT_387816</name>
</gene>
<evidence type="ECO:0000256" key="1">
    <source>
        <dbReference type="ARBA" id="ARBA00004245"/>
    </source>
</evidence>
<dbReference type="GO" id="GO:0005871">
    <property type="term" value="C:kinesin complex"/>
    <property type="evidence" value="ECO:0007669"/>
    <property type="project" value="TreeGrafter"/>
</dbReference>
<evidence type="ECO:0000256" key="5">
    <source>
        <dbReference type="ARBA" id="ARBA00023054"/>
    </source>
</evidence>
<evidence type="ECO:0000259" key="9">
    <source>
        <dbReference type="Pfam" id="PF04880"/>
    </source>
</evidence>
<keyword evidence="11" id="KW-1185">Reference proteome</keyword>
<dbReference type="RefSeq" id="XP_040724958.1">
    <property type="nucleotide sequence ID" value="XM_040870565.1"/>
</dbReference>
<name>A0A1Y2FCD8_PROLT</name>
<keyword evidence="3" id="KW-0963">Cytoplasm</keyword>
<protein>
    <recommendedName>
        <fullName evidence="9">NUDE domain-containing protein</fullName>
    </recommendedName>
</protein>
<dbReference type="GO" id="GO:0005874">
    <property type="term" value="C:microtubule"/>
    <property type="evidence" value="ECO:0007669"/>
    <property type="project" value="UniProtKB-KW"/>
</dbReference>
<dbReference type="GO" id="GO:0051642">
    <property type="term" value="P:centrosome localization"/>
    <property type="evidence" value="ECO:0007669"/>
    <property type="project" value="TreeGrafter"/>
</dbReference>
<evidence type="ECO:0000256" key="7">
    <source>
        <dbReference type="SAM" id="Coils"/>
    </source>
</evidence>
<dbReference type="OMA" id="MDHDPAS"/>
<dbReference type="GO" id="GO:0007020">
    <property type="term" value="P:microtubule nucleation"/>
    <property type="evidence" value="ECO:0007669"/>
    <property type="project" value="TreeGrafter"/>
</dbReference>
<dbReference type="AlphaFoldDB" id="A0A1Y2FCD8"/>
<feature type="compositionally biased region" description="Low complexity" evidence="8">
    <location>
        <begin position="397"/>
        <end position="413"/>
    </location>
</feature>
<evidence type="ECO:0000256" key="6">
    <source>
        <dbReference type="ARBA" id="ARBA00023212"/>
    </source>
</evidence>
<feature type="coiled-coil region" evidence="7">
    <location>
        <begin position="3"/>
        <end position="171"/>
    </location>
</feature>
<dbReference type="GO" id="GO:0008017">
    <property type="term" value="F:microtubule binding"/>
    <property type="evidence" value="ECO:0007669"/>
    <property type="project" value="InterPro"/>
</dbReference>